<evidence type="ECO:0000256" key="1">
    <source>
        <dbReference type="SAM" id="MobiDB-lite"/>
    </source>
</evidence>
<organism evidence="2 3">
    <name type="scientific">Tetragonisca angustula</name>
    <dbReference type="NCBI Taxonomy" id="166442"/>
    <lineage>
        <taxon>Eukaryota</taxon>
        <taxon>Metazoa</taxon>
        <taxon>Ecdysozoa</taxon>
        <taxon>Arthropoda</taxon>
        <taxon>Hexapoda</taxon>
        <taxon>Insecta</taxon>
        <taxon>Pterygota</taxon>
        <taxon>Neoptera</taxon>
        <taxon>Endopterygota</taxon>
        <taxon>Hymenoptera</taxon>
        <taxon>Apocrita</taxon>
        <taxon>Aculeata</taxon>
        <taxon>Apoidea</taxon>
        <taxon>Anthophila</taxon>
        <taxon>Apidae</taxon>
        <taxon>Tetragonisca</taxon>
    </lineage>
</organism>
<dbReference type="EMBL" id="JAWNGG020000025">
    <property type="protein sequence ID" value="KAK9307853.1"/>
    <property type="molecule type" value="Genomic_DNA"/>
</dbReference>
<sequence length="78" mass="8414">MQTTPLGNEEINGFEPDQTGGGVGSGHFCGFYYLSQAQAEPLSSSGKLGISFRSSVARNTYNRPWLATVSWPIDSITQ</sequence>
<protein>
    <submittedName>
        <fullName evidence="2">Uncharacterized protein</fullName>
    </submittedName>
</protein>
<evidence type="ECO:0000313" key="3">
    <source>
        <dbReference type="Proteomes" id="UP001432146"/>
    </source>
</evidence>
<proteinExistence type="predicted"/>
<name>A0AAW1AFE9_9HYME</name>
<evidence type="ECO:0000313" key="2">
    <source>
        <dbReference type="EMBL" id="KAK9307853.1"/>
    </source>
</evidence>
<dbReference type="Proteomes" id="UP001432146">
    <property type="component" value="Unassembled WGS sequence"/>
</dbReference>
<accession>A0AAW1AFE9</accession>
<dbReference type="AlphaFoldDB" id="A0AAW1AFE9"/>
<comment type="caution">
    <text evidence="2">The sequence shown here is derived from an EMBL/GenBank/DDBJ whole genome shotgun (WGS) entry which is preliminary data.</text>
</comment>
<feature type="region of interest" description="Disordered" evidence="1">
    <location>
        <begin position="1"/>
        <end position="20"/>
    </location>
</feature>
<keyword evidence="3" id="KW-1185">Reference proteome</keyword>
<reference evidence="2 3" key="1">
    <citation type="submission" date="2024-05" db="EMBL/GenBank/DDBJ databases">
        <title>The nuclear and mitochondrial genome assemblies of Tetragonisca angustula (Apidae: Meliponini), a tiny yet remarkable pollinator in the Neotropics.</title>
        <authorList>
            <person name="Ferrari R."/>
            <person name="Ricardo P.C."/>
            <person name="Dias F.C."/>
            <person name="Araujo N.S."/>
            <person name="Soares D.O."/>
            <person name="Zhou Q.-S."/>
            <person name="Zhu C.-D."/>
            <person name="Coutinho L."/>
            <person name="Airas M.C."/>
            <person name="Batista T.M."/>
        </authorList>
    </citation>
    <scope>NUCLEOTIDE SEQUENCE [LARGE SCALE GENOMIC DNA]</scope>
    <source>
        <strain evidence="2">ASF017062</strain>
        <tissue evidence="2">Abdomen</tissue>
    </source>
</reference>
<gene>
    <name evidence="2" type="ORF">QLX08_001925</name>
</gene>